<dbReference type="Gramene" id="CDF32610">
    <property type="protein sequence ID" value="CDF32610"/>
    <property type="gene ID" value="CHC_T00008220001"/>
</dbReference>
<evidence type="ECO:0000313" key="3">
    <source>
        <dbReference type="Proteomes" id="UP000012073"/>
    </source>
</evidence>
<dbReference type="KEGG" id="ccp:CHC_T00008220001"/>
<keyword evidence="3" id="KW-1185">Reference proteome</keyword>
<organism evidence="2 3">
    <name type="scientific">Chondrus crispus</name>
    <name type="common">Carrageen Irish moss</name>
    <name type="synonym">Polymorpha crispa</name>
    <dbReference type="NCBI Taxonomy" id="2769"/>
    <lineage>
        <taxon>Eukaryota</taxon>
        <taxon>Rhodophyta</taxon>
        <taxon>Florideophyceae</taxon>
        <taxon>Rhodymeniophycidae</taxon>
        <taxon>Gigartinales</taxon>
        <taxon>Gigartinaceae</taxon>
        <taxon>Chondrus</taxon>
    </lineage>
</organism>
<evidence type="ECO:0000313" key="2">
    <source>
        <dbReference type="EMBL" id="CDF32610.1"/>
    </source>
</evidence>
<dbReference type="RefSeq" id="XP_005712381.1">
    <property type="nucleotide sequence ID" value="XM_005712324.1"/>
</dbReference>
<sequence>MCVPIQNVVDGGGVVTEASMYRERSISHSDILRKTRSRCEEGFQKQAVFHTPALPLRCHELVMAWARSPAANAVSATASTSTISCSWSSSAASSTGMVLSIWPCSTATAVLQSAGSNSVSVFYPLAVEPTWNVLATASSGDANAEKHGASPDSRGTQETKTQ</sequence>
<protein>
    <submittedName>
        <fullName evidence="2">Uncharacterized protein</fullName>
    </submittedName>
</protein>
<proteinExistence type="predicted"/>
<evidence type="ECO:0000256" key="1">
    <source>
        <dbReference type="SAM" id="MobiDB-lite"/>
    </source>
</evidence>
<dbReference type="EMBL" id="HG001524">
    <property type="protein sequence ID" value="CDF32610.1"/>
    <property type="molecule type" value="Genomic_DNA"/>
</dbReference>
<feature type="compositionally biased region" description="Basic and acidic residues" evidence="1">
    <location>
        <begin position="143"/>
        <end position="162"/>
    </location>
</feature>
<name>R7Q572_CHOCR</name>
<reference evidence="3" key="1">
    <citation type="journal article" date="2013" name="Proc. Natl. Acad. Sci. U.S.A.">
        <title>Genome structure and metabolic features in the red seaweed Chondrus crispus shed light on evolution of the Archaeplastida.</title>
        <authorList>
            <person name="Collen J."/>
            <person name="Porcel B."/>
            <person name="Carre W."/>
            <person name="Ball S.G."/>
            <person name="Chaparro C."/>
            <person name="Tonon T."/>
            <person name="Barbeyron T."/>
            <person name="Michel G."/>
            <person name="Noel B."/>
            <person name="Valentin K."/>
            <person name="Elias M."/>
            <person name="Artiguenave F."/>
            <person name="Arun A."/>
            <person name="Aury J.M."/>
            <person name="Barbosa-Neto J.F."/>
            <person name="Bothwell J.H."/>
            <person name="Bouget F.Y."/>
            <person name="Brillet L."/>
            <person name="Cabello-Hurtado F."/>
            <person name="Capella-Gutierrez S."/>
            <person name="Charrier B."/>
            <person name="Cladiere L."/>
            <person name="Cock J.M."/>
            <person name="Coelho S.M."/>
            <person name="Colleoni C."/>
            <person name="Czjzek M."/>
            <person name="Da Silva C."/>
            <person name="Delage L."/>
            <person name="Denoeud F."/>
            <person name="Deschamps P."/>
            <person name="Dittami S.M."/>
            <person name="Gabaldon T."/>
            <person name="Gachon C.M."/>
            <person name="Groisillier A."/>
            <person name="Herve C."/>
            <person name="Jabbari K."/>
            <person name="Katinka M."/>
            <person name="Kloareg B."/>
            <person name="Kowalczyk N."/>
            <person name="Labadie K."/>
            <person name="Leblanc C."/>
            <person name="Lopez P.J."/>
            <person name="McLachlan D.H."/>
            <person name="Meslet-Cladiere L."/>
            <person name="Moustafa A."/>
            <person name="Nehr Z."/>
            <person name="Nyvall Collen P."/>
            <person name="Panaud O."/>
            <person name="Partensky F."/>
            <person name="Poulain J."/>
            <person name="Rensing S.A."/>
            <person name="Rousvoal S."/>
            <person name="Samson G."/>
            <person name="Symeonidi A."/>
            <person name="Weissenbach J."/>
            <person name="Zambounis A."/>
            <person name="Wincker P."/>
            <person name="Boyen C."/>
        </authorList>
    </citation>
    <scope>NUCLEOTIDE SEQUENCE [LARGE SCALE GENOMIC DNA]</scope>
    <source>
        <strain evidence="3">cv. Stackhouse</strain>
    </source>
</reference>
<gene>
    <name evidence="2" type="ORF">CHC_T00008220001</name>
</gene>
<dbReference type="GeneID" id="17320096"/>
<accession>R7Q572</accession>
<feature type="region of interest" description="Disordered" evidence="1">
    <location>
        <begin position="138"/>
        <end position="162"/>
    </location>
</feature>
<dbReference type="AlphaFoldDB" id="R7Q572"/>
<dbReference type="Proteomes" id="UP000012073">
    <property type="component" value="Unassembled WGS sequence"/>
</dbReference>